<keyword evidence="3" id="KW-1185">Reference proteome</keyword>
<organism evidence="2 3">
    <name type="scientific">Solanum commersonii</name>
    <name type="common">Commerson's wild potato</name>
    <name type="synonym">Commerson's nightshade</name>
    <dbReference type="NCBI Taxonomy" id="4109"/>
    <lineage>
        <taxon>Eukaryota</taxon>
        <taxon>Viridiplantae</taxon>
        <taxon>Streptophyta</taxon>
        <taxon>Embryophyta</taxon>
        <taxon>Tracheophyta</taxon>
        <taxon>Spermatophyta</taxon>
        <taxon>Magnoliopsida</taxon>
        <taxon>eudicotyledons</taxon>
        <taxon>Gunneridae</taxon>
        <taxon>Pentapetalae</taxon>
        <taxon>asterids</taxon>
        <taxon>lamiids</taxon>
        <taxon>Solanales</taxon>
        <taxon>Solanaceae</taxon>
        <taxon>Solanoideae</taxon>
        <taxon>Solaneae</taxon>
        <taxon>Solanum</taxon>
    </lineage>
</organism>
<protein>
    <recommendedName>
        <fullName evidence="1">Bet v I/Major latex protein domain-containing protein</fullName>
    </recommendedName>
</protein>
<reference evidence="2 3" key="1">
    <citation type="submission" date="2020-09" db="EMBL/GenBank/DDBJ databases">
        <title>De no assembly of potato wild relative species, Solanum commersonii.</title>
        <authorList>
            <person name="Cho K."/>
        </authorList>
    </citation>
    <scope>NUCLEOTIDE SEQUENCE [LARGE SCALE GENOMIC DNA]</scope>
    <source>
        <strain evidence="2">LZ3.2</strain>
        <tissue evidence="2">Leaf</tissue>
    </source>
</reference>
<dbReference type="SUPFAM" id="SSF55961">
    <property type="entry name" value="Bet v1-like"/>
    <property type="match status" value="3"/>
</dbReference>
<proteinExistence type="predicted"/>
<dbReference type="EMBL" id="JACXVP010000004">
    <property type="protein sequence ID" value="KAG5611242.1"/>
    <property type="molecule type" value="Genomic_DNA"/>
</dbReference>
<dbReference type="InterPro" id="IPR000916">
    <property type="entry name" value="Bet_v_I/MLP"/>
</dbReference>
<gene>
    <name evidence="2" type="ORF">H5410_022523</name>
</gene>
<accession>A0A9J5ZF13</accession>
<sequence>MGVKGKLIVSLEMKCGGQLVHDIFHTNTYHLPNISPSRVKHFEIHEGEKGKIGSVASWRYYEDGKEMFAKTVIEAIDPQTNSTTWNAIEGNLLDLYNSFTVITSFEHQWITYALVYEKKTEDTPEPIAFLDYFIGVIKDIEDGKLVCVKTVIEAIDPQTNSITWNAIEGNLLDLYNSFNVIISTEHQWITYTLVYEKKTEDIPEPLALLDYFIGVIKDVEAKLFPEIPISELPTLSRPELPHLSEIPTLPKPEFPEIPKPKLPTLPKPELPKIPTLPKSELPPLPKLEMYVIPKPESPTLPKSEIPQDNMGMKGKMIVSLEVKCGGHLVYDIFHTNTHHLPNISPSRIKHFEIHEGEIGKIGSVVSWKYYEVMNNV</sequence>
<dbReference type="Proteomes" id="UP000824120">
    <property type="component" value="Chromosome 4"/>
</dbReference>
<dbReference type="Pfam" id="PF00407">
    <property type="entry name" value="Bet_v_1"/>
    <property type="match status" value="2"/>
</dbReference>
<dbReference type="Gene3D" id="3.30.530.20">
    <property type="match status" value="3"/>
</dbReference>
<dbReference type="InterPro" id="IPR051761">
    <property type="entry name" value="MLP-like_ligand-binding"/>
</dbReference>
<evidence type="ECO:0000259" key="1">
    <source>
        <dbReference type="SMART" id="SM01037"/>
    </source>
</evidence>
<dbReference type="PANTHER" id="PTHR31907">
    <property type="entry name" value="MLP-LIKE PROTEIN 423"/>
    <property type="match status" value="1"/>
</dbReference>
<comment type="caution">
    <text evidence="2">The sequence shown here is derived from an EMBL/GenBank/DDBJ whole genome shotgun (WGS) entry which is preliminary data.</text>
</comment>
<evidence type="ECO:0000313" key="2">
    <source>
        <dbReference type="EMBL" id="KAG5611242.1"/>
    </source>
</evidence>
<dbReference type="AlphaFoldDB" id="A0A9J5ZF13"/>
<dbReference type="OrthoDB" id="1847301at2759"/>
<feature type="domain" description="Bet v I/Major latex protein" evidence="1">
    <location>
        <begin position="2"/>
        <end position="147"/>
    </location>
</feature>
<dbReference type="InterPro" id="IPR023393">
    <property type="entry name" value="START-like_dom_sf"/>
</dbReference>
<dbReference type="SMART" id="SM01037">
    <property type="entry name" value="Bet_v_1"/>
    <property type="match status" value="1"/>
</dbReference>
<dbReference type="GO" id="GO:0006952">
    <property type="term" value="P:defense response"/>
    <property type="evidence" value="ECO:0007669"/>
    <property type="project" value="InterPro"/>
</dbReference>
<name>A0A9J5ZF13_SOLCO</name>
<evidence type="ECO:0000313" key="3">
    <source>
        <dbReference type="Proteomes" id="UP000824120"/>
    </source>
</evidence>